<gene>
    <name evidence="3" type="primary">jockeypol_198</name>
    <name evidence="3" type="ORF">AVEN_165095_1</name>
</gene>
<feature type="coiled-coil region" evidence="1">
    <location>
        <begin position="316"/>
        <end position="343"/>
    </location>
</feature>
<dbReference type="EMBL" id="BGPR01065345">
    <property type="protein sequence ID" value="GBO40165.1"/>
    <property type="molecule type" value="Genomic_DNA"/>
</dbReference>
<dbReference type="GO" id="GO:0003676">
    <property type="term" value="F:nucleic acid binding"/>
    <property type="evidence" value="ECO:0007669"/>
    <property type="project" value="InterPro"/>
</dbReference>
<dbReference type="InterPro" id="IPR043502">
    <property type="entry name" value="DNA/RNA_pol_sf"/>
</dbReference>
<keyword evidence="3" id="KW-0548">Nucleotidyltransferase</keyword>
<dbReference type="Proteomes" id="UP000499080">
    <property type="component" value="Unassembled WGS sequence"/>
</dbReference>
<dbReference type="PROSITE" id="PS50878">
    <property type="entry name" value="RT_POL"/>
    <property type="match status" value="1"/>
</dbReference>
<dbReference type="PANTHER" id="PTHR36688:SF2">
    <property type="entry name" value="ENDONUCLEASE_EXONUCLEASE_PHOSPHATASE DOMAIN-CONTAINING PROTEIN"/>
    <property type="match status" value="1"/>
</dbReference>
<dbReference type="InterPro" id="IPR001878">
    <property type="entry name" value="Znf_CCHC"/>
</dbReference>
<organism evidence="3 4">
    <name type="scientific">Araneus ventricosus</name>
    <name type="common">Orbweaver spider</name>
    <name type="synonym">Epeira ventricosa</name>
    <dbReference type="NCBI Taxonomy" id="182803"/>
    <lineage>
        <taxon>Eukaryota</taxon>
        <taxon>Metazoa</taxon>
        <taxon>Ecdysozoa</taxon>
        <taxon>Arthropoda</taxon>
        <taxon>Chelicerata</taxon>
        <taxon>Arachnida</taxon>
        <taxon>Araneae</taxon>
        <taxon>Araneomorphae</taxon>
        <taxon>Entelegynae</taxon>
        <taxon>Araneoidea</taxon>
        <taxon>Araneidae</taxon>
        <taxon>Araneus</taxon>
    </lineage>
</organism>
<comment type="caution">
    <text evidence="3">The sequence shown here is derived from an EMBL/GenBank/DDBJ whole genome shotgun (WGS) entry which is preliminary data.</text>
</comment>
<evidence type="ECO:0000313" key="4">
    <source>
        <dbReference type="Proteomes" id="UP000499080"/>
    </source>
</evidence>
<dbReference type="GO" id="GO:0003964">
    <property type="term" value="F:RNA-directed DNA polymerase activity"/>
    <property type="evidence" value="ECO:0007669"/>
    <property type="project" value="UniProtKB-KW"/>
</dbReference>
<reference evidence="3 4" key="1">
    <citation type="journal article" date="2019" name="Sci. Rep.">
        <title>Orb-weaving spider Araneus ventricosus genome elucidates the spidroin gene catalogue.</title>
        <authorList>
            <person name="Kono N."/>
            <person name="Nakamura H."/>
            <person name="Ohtoshi R."/>
            <person name="Moran D.A.P."/>
            <person name="Shinohara A."/>
            <person name="Yoshida Y."/>
            <person name="Fujiwara M."/>
            <person name="Mori M."/>
            <person name="Tomita M."/>
            <person name="Arakawa K."/>
        </authorList>
    </citation>
    <scope>NUCLEOTIDE SEQUENCE [LARGE SCALE GENOMIC DNA]</scope>
</reference>
<dbReference type="InterPro" id="IPR036691">
    <property type="entry name" value="Endo/exonu/phosph_ase_sf"/>
</dbReference>
<dbReference type="InterPro" id="IPR006579">
    <property type="entry name" value="Pre_C2HC_dom"/>
</dbReference>
<dbReference type="GO" id="GO:0008270">
    <property type="term" value="F:zinc ion binding"/>
    <property type="evidence" value="ECO:0007669"/>
    <property type="project" value="InterPro"/>
</dbReference>
<keyword evidence="3" id="KW-0808">Transferase</keyword>
<dbReference type="Pfam" id="PF00078">
    <property type="entry name" value="RVT_1"/>
    <property type="match status" value="1"/>
</dbReference>
<keyword evidence="4" id="KW-1185">Reference proteome</keyword>
<dbReference type="SMART" id="SM00343">
    <property type="entry name" value="ZnF_C2HC"/>
    <property type="match status" value="2"/>
</dbReference>
<name>A0A4Y2WRQ4_ARAVE</name>
<proteinExistence type="predicted"/>
<keyword evidence="3" id="KW-0695">RNA-directed DNA polymerase</keyword>
<dbReference type="InterPro" id="IPR052560">
    <property type="entry name" value="RdDP_mobile_element"/>
</dbReference>
<evidence type="ECO:0000259" key="2">
    <source>
        <dbReference type="PROSITE" id="PS50878"/>
    </source>
</evidence>
<dbReference type="SUPFAM" id="SSF56219">
    <property type="entry name" value="DNase I-like"/>
    <property type="match status" value="1"/>
</dbReference>
<dbReference type="SUPFAM" id="SSF56672">
    <property type="entry name" value="DNA/RNA polymerases"/>
    <property type="match status" value="1"/>
</dbReference>
<dbReference type="CDD" id="cd01650">
    <property type="entry name" value="RT_nLTR_like"/>
    <property type="match status" value="1"/>
</dbReference>
<dbReference type="PANTHER" id="PTHR36688">
    <property type="entry name" value="ENDO/EXONUCLEASE/PHOSPHATASE DOMAIN-CONTAINING PROTEIN"/>
    <property type="match status" value="1"/>
</dbReference>
<evidence type="ECO:0000256" key="1">
    <source>
        <dbReference type="SAM" id="Coils"/>
    </source>
</evidence>
<dbReference type="Pfam" id="PF07530">
    <property type="entry name" value="PRE_C2HC"/>
    <property type="match status" value="1"/>
</dbReference>
<dbReference type="Gene3D" id="3.60.10.10">
    <property type="entry name" value="Endonuclease/exonuclease/phosphatase"/>
    <property type="match status" value="1"/>
</dbReference>
<evidence type="ECO:0000313" key="3">
    <source>
        <dbReference type="EMBL" id="GBO40165.1"/>
    </source>
</evidence>
<protein>
    <submittedName>
        <fullName evidence="3">RNA-directed DNA polymerase from mobile element jockey</fullName>
    </submittedName>
</protein>
<sequence length="1375" mass="157707">MFSANSLRIIYWNANGIKNKINELRILVNKYFPDVILIQETHPRPHKRVFLANFHSYYSYRSNQNPFQSSGGTAIFVKNNIPHHEIIPPTLHYVEATVVALDLNNTEKITLTSIYVPHSSDPGMFTFDIENLIQVSPNQIICGDYNAHHISWGCASTNHRGATLMNFVNSAGLEILAPSTPTRFGTNSASTIDLTIVREFLYPCDIISLPELSSDHNPILLNFYFKFSIPSINGKTKTNWNKFRNHINLDEKLNNLVINSPNDLNLLVEKFETQIIDAKIAASNPVSNSQTYIDPRIRELNNERNFVRKMFQRLRNPALKTKLNQLNKRINKLNDKIEDENYLDTLINVNTEDGTFWNFSRSFKRKKNNIPTLKGPASIAQTNSEKANCLADSLENQFKLNDLQHTETEAIVGNSVNCFLNTTPNHFNNFPPTSNEELINCIKKLKKNKAPGYDGINNKIILNLPHSSITTLKIITDNIMKFGYFPIRWKTATIIPILKPGKDPTDPVSYRPISLLPSISKIAEHIILSRLNDYLEENNILIPEQFGFRKKLSTTHQLLRVTEYIQEGLNNKLKTGAVFLDIQKAFDRVWQDGLIHKLIKYNIPPYLIKIFHSYLTNRNFAVRVENELSHTKFIKAGVAQGSKIGPVLFALFINDMPKQFNTILSIFADDTAILARNKNHNYIQIALNRHLKTLEDWFTKWKIQINAGKTEAIMFTNSLNYPLPIKINNQIIPWSQECKYLGVILDKRLTWKPHFLYIKKKFRELTRKFYPLIARNSKMSRNNKLLIYTAFLRPVLSYACPVWGYAAKSNIKLLEKEQNLLIRNICLAKWYFLNRDIYNTINYPSLKTFIKKLSVNFFNSLDNHSNEAAKLDFAIFHPRGAMEVEEQTDKDINDFLQELEEWSNKEKEGRPPTEQELATCATIQEQDRRKILTRQLLRKARKRLKKTKPDSEAGIKAANDVDRFNRAMEAVNNVLAKYGGCPVLNCAKHPGYQKKEVTVETETVSCTEMDTESMDEEINPDTSLPVAENADDSDFQMVSPRKAAKTTTIEDTALTIETGNKYLPLAEEKSYPATISLKPQGDHKAIIKEIAEKFPGTENRWIYDYINIKPPSEESRVQILALLNDRKAEYLLNESSEERPIKVVIKNLSDETDPQEIVDDLTSKGYVVNRITQMKSYRLKKLLPMYLAEIKKKGKYMNIYNEKSICYFRVKIEAYRKKSKATICYNCSGFYHAARNCHLKPKCIKCGDEHPTRECSIKEKIAEPKCVNCGETGHLAAWKGCKSYPIIQKPSYRQNGRSYAQAAAEKVELPPKKVTEEKTDDPFDLEDIKASMKAIKEVKMLLDEFPTLLEAARLSKTAKTRTEKVLIVLNALVGV</sequence>
<feature type="domain" description="Reverse transcriptase" evidence="2">
    <location>
        <begin position="478"/>
        <end position="745"/>
    </location>
</feature>
<dbReference type="InterPro" id="IPR005135">
    <property type="entry name" value="Endo/exonuclease/phosphatase"/>
</dbReference>
<dbReference type="InterPro" id="IPR000477">
    <property type="entry name" value="RT_dom"/>
</dbReference>
<dbReference type="Pfam" id="PF03372">
    <property type="entry name" value="Exo_endo_phos"/>
    <property type="match status" value="1"/>
</dbReference>
<keyword evidence="1" id="KW-0175">Coiled coil</keyword>
<accession>A0A4Y2WRQ4</accession>